<dbReference type="RefSeq" id="WP_141850188.1">
    <property type="nucleotide sequence ID" value="NZ_BAAAPR010000018.1"/>
</dbReference>
<dbReference type="Pfam" id="PF21010">
    <property type="entry name" value="HA2_C"/>
    <property type="match status" value="1"/>
</dbReference>
<accession>A0A542E6T9</accession>
<dbReference type="Pfam" id="PF00270">
    <property type="entry name" value="DEAD"/>
    <property type="match status" value="1"/>
</dbReference>
<evidence type="ECO:0000256" key="2">
    <source>
        <dbReference type="ARBA" id="ARBA00022801"/>
    </source>
</evidence>
<dbReference type="InterPro" id="IPR027417">
    <property type="entry name" value="P-loop_NTPase"/>
</dbReference>
<dbReference type="InterPro" id="IPR024590">
    <property type="entry name" value="HrpA_C"/>
</dbReference>
<dbReference type="FunFam" id="1.20.120.1080:FF:000005">
    <property type="entry name" value="ATP-dependent helicase HrpA"/>
    <property type="match status" value="1"/>
</dbReference>
<evidence type="ECO:0000259" key="6">
    <source>
        <dbReference type="PROSITE" id="PS51192"/>
    </source>
</evidence>
<feature type="compositionally biased region" description="Basic residues" evidence="5">
    <location>
        <begin position="20"/>
        <end position="29"/>
    </location>
</feature>
<dbReference type="Gene3D" id="3.40.50.300">
    <property type="entry name" value="P-loop containing nucleotide triphosphate hydrolases"/>
    <property type="match status" value="2"/>
</dbReference>
<keyword evidence="3 8" id="KW-0347">Helicase</keyword>
<dbReference type="Gene3D" id="1.20.120.1080">
    <property type="match status" value="1"/>
</dbReference>
<dbReference type="InterPro" id="IPR011545">
    <property type="entry name" value="DEAD/DEAH_box_helicase_dom"/>
</dbReference>
<name>A0A542E6T9_9MICO</name>
<dbReference type="PROSITE" id="PS51192">
    <property type="entry name" value="HELICASE_ATP_BIND_1"/>
    <property type="match status" value="1"/>
</dbReference>
<dbReference type="InterPro" id="IPR014001">
    <property type="entry name" value="Helicase_ATP-bd"/>
</dbReference>
<dbReference type="GO" id="GO:0005524">
    <property type="term" value="F:ATP binding"/>
    <property type="evidence" value="ECO:0007669"/>
    <property type="project" value="UniProtKB-KW"/>
</dbReference>
<feature type="compositionally biased region" description="Basic and acidic residues" evidence="5">
    <location>
        <begin position="30"/>
        <end position="41"/>
    </location>
</feature>
<keyword evidence="1" id="KW-0547">Nucleotide-binding</keyword>
<evidence type="ECO:0000256" key="1">
    <source>
        <dbReference type="ARBA" id="ARBA00022741"/>
    </source>
</evidence>
<keyword evidence="9" id="KW-1185">Reference proteome</keyword>
<protein>
    <submittedName>
        <fullName evidence="8">ATP-dependent helicase HrpA</fullName>
    </submittedName>
</protein>
<gene>
    <name evidence="8" type="ORF">FB458_4200</name>
</gene>
<dbReference type="NCBIfam" id="NF008348">
    <property type="entry name" value="PRK11131.1"/>
    <property type="match status" value="1"/>
</dbReference>
<dbReference type="InterPro" id="IPR010222">
    <property type="entry name" value="RNA_helicase_HrpA"/>
</dbReference>
<evidence type="ECO:0000313" key="9">
    <source>
        <dbReference type="Proteomes" id="UP000317893"/>
    </source>
</evidence>
<organism evidence="8 9">
    <name type="scientific">Lapillicoccus jejuensis</name>
    <dbReference type="NCBI Taxonomy" id="402171"/>
    <lineage>
        <taxon>Bacteria</taxon>
        <taxon>Bacillati</taxon>
        <taxon>Actinomycetota</taxon>
        <taxon>Actinomycetes</taxon>
        <taxon>Micrococcales</taxon>
        <taxon>Intrasporangiaceae</taxon>
        <taxon>Lapillicoccus</taxon>
    </lineage>
</organism>
<dbReference type="OrthoDB" id="9805617at2"/>
<evidence type="ECO:0000313" key="8">
    <source>
        <dbReference type="EMBL" id="TQJ11051.1"/>
    </source>
</evidence>
<evidence type="ECO:0000256" key="4">
    <source>
        <dbReference type="ARBA" id="ARBA00022840"/>
    </source>
</evidence>
<dbReference type="GO" id="GO:0003723">
    <property type="term" value="F:RNA binding"/>
    <property type="evidence" value="ECO:0007669"/>
    <property type="project" value="TreeGrafter"/>
</dbReference>
<dbReference type="PANTHER" id="PTHR18934">
    <property type="entry name" value="ATP-DEPENDENT RNA HELICASE"/>
    <property type="match status" value="1"/>
</dbReference>
<feature type="region of interest" description="Disordered" evidence="5">
    <location>
        <begin position="483"/>
        <end position="502"/>
    </location>
</feature>
<dbReference type="Pfam" id="PF00271">
    <property type="entry name" value="Helicase_C"/>
    <property type="match status" value="1"/>
</dbReference>
<evidence type="ECO:0000256" key="3">
    <source>
        <dbReference type="ARBA" id="ARBA00022806"/>
    </source>
</evidence>
<dbReference type="GO" id="GO:0003724">
    <property type="term" value="F:RNA helicase activity"/>
    <property type="evidence" value="ECO:0007669"/>
    <property type="project" value="InterPro"/>
</dbReference>
<dbReference type="GO" id="GO:0016787">
    <property type="term" value="F:hydrolase activity"/>
    <property type="evidence" value="ECO:0007669"/>
    <property type="project" value="UniProtKB-KW"/>
</dbReference>
<dbReference type="SMART" id="SM00490">
    <property type="entry name" value="HELICc"/>
    <property type="match status" value="1"/>
</dbReference>
<keyword evidence="4" id="KW-0067">ATP-binding</keyword>
<dbReference type="Pfam" id="PF07717">
    <property type="entry name" value="OB_NTP_bind"/>
    <property type="match status" value="1"/>
</dbReference>
<comment type="caution">
    <text evidence="8">The sequence shown here is derived from an EMBL/GenBank/DDBJ whole genome shotgun (WGS) entry which is preliminary data.</text>
</comment>
<keyword evidence="2" id="KW-0378">Hydrolase</keyword>
<dbReference type="PROSITE" id="PS51194">
    <property type="entry name" value="HELICASE_CTER"/>
    <property type="match status" value="1"/>
</dbReference>
<evidence type="ECO:0000259" key="7">
    <source>
        <dbReference type="PROSITE" id="PS51194"/>
    </source>
</evidence>
<dbReference type="EMBL" id="VFMN01000001">
    <property type="protein sequence ID" value="TQJ11051.1"/>
    <property type="molecule type" value="Genomic_DNA"/>
</dbReference>
<dbReference type="SMART" id="SM00487">
    <property type="entry name" value="DEXDc"/>
    <property type="match status" value="1"/>
</dbReference>
<dbReference type="NCBIfam" id="TIGR01967">
    <property type="entry name" value="DEAH_box_HrpA"/>
    <property type="match status" value="1"/>
</dbReference>
<feature type="compositionally biased region" description="Acidic residues" evidence="5">
    <location>
        <begin position="259"/>
        <end position="268"/>
    </location>
</feature>
<feature type="domain" description="Helicase ATP-binding" evidence="6">
    <location>
        <begin position="73"/>
        <end position="236"/>
    </location>
</feature>
<dbReference type="Proteomes" id="UP000317893">
    <property type="component" value="Unassembled WGS sequence"/>
</dbReference>
<evidence type="ECO:0000256" key="5">
    <source>
        <dbReference type="SAM" id="MobiDB-lite"/>
    </source>
</evidence>
<dbReference type="SMART" id="SM00847">
    <property type="entry name" value="HA2"/>
    <property type="match status" value="1"/>
</dbReference>
<feature type="region of interest" description="Disordered" evidence="5">
    <location>
        <begin position="1"/>
        <end position="47"/>
    </location>
</feature>
<dbReference type="SUPFAM" id="SSF52540">
    <property type="entry name" value="P-loop containing nucleoside triphosphate hydrolases"/>
    <property type="match status" value="1"/>
</dbReference>
<sequence>MSETSEPVPSRGGGPDDRPRRPRRRGRGRPRGDVDPAERAAGRARRLEHRRGLVPEIRYPEDLPVSGRRDDIAAAIRDHQVVVVAGETGSGKTTQLPKILLGLGRGVAGTIGHTQPRRIAARAVAERLAEELDVELGGVVGYQVRFADHSSRDTLVKVMTDGILLGELQHDRDLRRYDTIVIDEAHERSLNIDFILGYLKRLLPRRPDLKVVITSATIDPQRFADHFSQPGQPPVPVVEVSGRTFPVEVRYRPLAAEDAQADDDEDGPGDGPAVADRDQTTGIVDAVTELWTERRDGDILVFLSGEREIRDAAEALAGLDLPQTEVLPLFGRLSAAEQHRVFGRRPPGVTRRVVLATNVAETSLTVPGIRYVVDTGTARISRWSARTKVQRLPIEPVSRASADQRKGRCGRVAEGICIRLYSEDDYLSRPEFTDPEILRTNLASVILQMTSLGLGDVAAYPFLDPPDPRAVTDGVRLLEELRAVEPEETSSRPSEGGSAARRRRLTPYGRTIAALPVDPRLARMVIEADARGCLREVLVVVSALSLQDVRERPLEKRELADAAHKRFAVEGSDFGAYLMLWRYLREQQKALSSSAFRRLCKAEYLHFLRVREWQDLHAQLRQACKQAGYDTARGTSEEDAEPDLEAVHRSLLTGLLSQIGSRDEVRRDYLGARGLHFSIAPGSVVFRKQPAFVMAGELVETNRTWARGCARIDPLWAEEAGKHLVKRTYSEPTWSARRGSAVATERVTLYGVPIVTGRTVGYAAVDREEARNLFVQRALVEGEWTTRHRFFHDNAALVERLRELEARTRRRDIVVDDETVRAFYDERIPAEVVSARHFDTWWKKASRREPRLLHFTEDLLVRDSAEAVDRDAYPTTWVQGDLRLAVDYRFEPGRDDDGVTVHVPVEVLNQVTADGFDWQVPGLREDLVTALIRTLPKATRRLLVPAPEHAAATVRVLRERGLGAGDGPLTTVLSRVLRETHGVVVQEGDWDVERVPTHLRVRFSIEDPGGRVIAVGQDLDALREQAAPQLRRQVARAGADLQRTGLTSWTVGEIPVEVTTQGGGGRTVHGYPALVDEGTSVALRVLPTRAEAQAEHRVGVRRLLVLGTSPPWKQVLARLTNTQKLALGHNPHGSVQKLLEDCLECAVDALAAEHVPHEVRTDADFEAALKAVRTHAAARVLQVVGLVEPVLARHLQAVNTLERMTQPALRDTVADVRSQLAELVRPGFVAETGLARLPDLGRYLQGVLLRLERAPLDPLRDGRAMDEVLLAERAYGDLLDRLRPAQRASEPVVAVGWMIEELRVSLFANRLGTAAPVSVKRIQRAIAAVPVD</sequence>
<proteinExistence type="predicted"/>
<dbReference type="InterPro" id="IPR011709">
    <property type="entry name" value="DEAD-box_helicase_OB_fold"/>
</dbReference>
<dbReference type="CDD" id="cd18791">
    <property type="entry name" value="SF2_C_RHA"/>
    <property type="match status" value="1"/>
</dbReference>
<dbReference type="InterPro" id="IPR001650">
    <property type="entry name" value="Helicase_C-like"/>
</dbReference>
<dbReference type="InterPro" id="IPR007502">
    <property type="entry name" value="Helicase-assoc_dom"/>
</dbReference>
<feature type="domain" description="Helicase C-terminal" evidence="7">
    <location>
        <begin position="282"/>
        <end position="453"/>
    </location>
</feature>
<feature type="region of interest" description="Disordered" evidence="5">
    <location>
        <begin position="256"/>
        <end position="278"/>
    </location>
</feature>
<dbReference type="PANTHER" id="PTHR18934:SF99">
    <property type="entry name" value="ATP-DEPENDENT RNA HELICASE DHX37-RELATED"/>
    <property type="match status" value="1"/>
</dbReference>
<reference evidence="8 9" key="1">
    <citation type="submission" date="2019-06" db="EMBL/GenBank/DDBJ databases">
        <title>Sequencing the genomes of 1000 actinobacteria strains.</title>
        <authorList>
            <person name="Klenk H.-P."/>
        </authorList>
    </citation>
    <scope>NUCLEOTIDE SEQUENCE [LARGE SCALE GENOMIC DNA]</scope>
    <source>
        <strain evidence="8 9">DSM 18607</strain>
    </source>
</reference>
<dbReference type="Pfam" id="PF11898">
    <property type="entry name" value="DUF3418"/>
    <property type="match status" value="1"/>
</dbReference>